<sequence length="217" mass="24139">MFSNIGNITVENLNKKFGKHQVLEKLNLVFTKGEMTTIFGPSGAGKSTLLNIIGLVGSADSGVVKVFGEEIPNVNSREATGWRRNKLDYLFQNFGLIDDKTVKANLDISLVYKKIGKKDKLNQQIKALQDVGLDVNYLKMKVHDLSGGEQQRVAIAKTILKDADVILADEPTGSLDEENKRRIAELLVDLKNKGKTVIIVSHDRYFESISDKCVYIK</sequence>
<dbReference type="InterPro" id="IPR027417">
    <property type="entry name" value="P-loop_NTPase"/>
</dbReference>
<dbReference type="InterPro" id="IPR003439">
    <property type="entry name" value="ABC_transporter-like_ATP-bd"/>
</dbReference>
<dbReference type="PANTHER" id="PTHR42798:SF4">
    <property type="entry name" value="ABC TRANSPORTER DOMAIN-CONTAINING PROTEIN"/>
    <property type="match status" value="1"/>
</dbReference>
<dbReference type="EMBL" id="RHGY01000005">
    <property type="protein sequence ID" value="RRG17836.1"/>
    <property type="molecule type" value="Genomic_DNA"/>
</dbReference>
<gene>
    <name evidence="4" type="ORF">D3P96_05405</name>
</gene>
<evidence type="ECO:0000313" key="5">
    <source>
        <dbReference type="Proteomes" id="UP000275836"/>
    </source>
</evidence>
<keyword evidence="2 4" id="KW-0067">ATP-binding</keyword>
<comment type="caution">
    <text evidence="4">The sequence shown here is derived from an EMBL/GenBank/DDBJ whole genome shotgun (WGS) entry which is preliminary data.</text>
</comment>
<dbReference type="PROSITE" id="PS50893">
    <property type="entry name" value="ABC_TRANSPORTER_2"/>
    <property type="match status" value="1"/>
</dbReference>
<dbReference type="Proteomes" id="UP000275836">
    <property type="component" value="Unassembled WGS sequence"/>
</dbReference>
<name>A0A3P2RDJ8_WEIVI</name>
<dbReference type="PROSITE" id="PS00211">
    <property type="entry name" value="ABC_TRANSPORTER_1"/>
    <property type="match status" value="1"/>
</dbReference>
<dbReference type="PANTHER" id="PTHR42798">
    <property type="entry name" value="LIPOPROTEIN-RELEASING SYSTEM ATP-BINDING PROTEIN LOLD"/>
    <property type="match status" value="1"/>
</dbReference>
<dbReference type="InterPro" id="IPR003593">
    <property type="entry name" value="AAA+_ATPase"/>
</dbReference>
<dbReference type="GO" id="GO:0005524">
    <property type="term" value="F:ATP binding"/>
    <property type="evidence" value="ECO:0007669"/>
    <property type="project" value="UniProtKB-KW"/>
</dbReference>
<dbReference type="Pfam" id="PF00005">
    <property type="entry name" value="ABC_tran"/>
    <property type="match status" value="1"/>
</dbReference>
<accession>A0A3P2RDJ8</accession>
<dbReference type="RefSeq" id="WP_124943345.1">
    <property type="nucleotide sequence ID" value="NZ_RHGY01000005.1"/>
</dbReference>
<evidence type="ECO:0000256" key="1">
    <source>
        <dbReference type="ARBA" id="ARBA00022741"/>
    </source>
</evidence>
<evidence type="ECO:0000313" key="4">
    <source>
        <dbReference type="EMBL" id="RRG17836.1"/>
    </source>
</evidence>
<feature type="domain" description="ABC transporter" evidence="3">
    <location>
        <begin position="8"/>
        <end position="217"/>
    </location>
</feature>
<proteinExistence type="predicted"/>
<evidence type="ECO:0000256" key="2">
    <source>
        <dbReference type="ARBA" id="ARBA00022840"/>
    </source>
</evidence>
<organism evidence="4 5">
    <name type="scientific">Weissella viridescens</name>
    <name type="common">Lactobacillus viridescens</name>
    <dbReference type="NCBI Taxonomy" id="1629"/>
    <lineage>
        <taxon>Bacteria</taxon>
        <taxon>Bacillati</taxon>
        <taxon>Bacillota</taxon>
        <taxon>Bacilli</taxon>
        <taxon>Lactobacillales</taxon>
        <taxon>Lactobacillaceae</taxon>
        <taxon>Weissella</taxon>
    </lineage>
</organism>
<dbReference type="GO" id="GO:0016887">
    <property type="term" value="F:ATP hydrolysis activity"/>
    <property type="evidence" value="ECO:0007669"/>
    <property type="project" value="InterPro"/>
</dbReference>
<reference evidence="4 5" key="1">
    <citation type="submission" date="2018-10" db="EMBL/GenBank/DDBJ databases">
        <title>Draft genome sequence of Weissella viridescens UCO-SMC3.</title>
        <authorList>
            <person name="Garcia-Cancino A."/>
            <person name="Espinoza-Monje M."/>
            <person name="Albarracin L."/>
            <person name="Garcia-Castillo V."/>
            <person name="Campos-Martin J."/>
            <person name="Nakano Y."/>
            <person name="Guitierrez-Zamorano C."/>
            <person name="Ikeda-Ohtsubo W."/>
            <person name="Morita H."/>
            <person name="Kitazawa H."/>
            <person name="Villena J."/>
        </authorList>
    </citation>
    <scope>NUCLEOTIDE SEQUENCE [LARGE SCALE GENOMIC DNA]</scope>
    <source>
        <strain evidence="4 5">UCO-SMC3</strain>
    </source>
</reference>
<dbReference type="SMART" id="SM00382">
    <property type="entry name" value="AAA"/>
    <property type="match status" value="1"/>
</dbReference>
<protein>
    <submittedName>
        <fullName evidence="4">ATP-binding cassette domain-containing protein</fullName>
    </submittedName>
</protein>
<dbReference type="AlphaFoldDB" id="A0A3P2RDJ8"/>
<keyword evidence="1" id="KW-0547">Nucleotide-binding</keyword>
<dbReference type="SUPFAM" id="SSF52540">
    <property type="entry name" value="P-loop containing nucleoside triphosphate hydrolases"/>
    <property type="match status" value="1"/>
</dbReference>
<dbReference type="InterPro" id="IPR017871">
    <property type="entry name" value="ABC_transporter-like_CS"/>
</dbReference>
<dbReference type="OrthoDB" id="9791546at2"/>
<dbReference type="Gene3D" id="3.40.50.300">
    <property type="entry name" value="P-loop containing nucleotide triphosphate hydrolases"/>
    <property type="match status" value="1"/>
</dbReference>
<evidence type="ECO:0000259" key="3">
    <source>
        <dbReference type="PROSITE" id="PS50893"/>
    </source>
</evidence>